<evidence type="ECO:0000313" key="11">
    <source>
        <dbReference type="EMBL" id="TFH76200.1"/>
    </source>
</evidence>
<dbReference type="PANTHER" id="PTHR42933">
    <property type="entry name" value="SLR6095 PROTEIN"/>
    <property type="match status" value="1"/>
</dbReference>
<dbReference type="InterPro" id="IPR002052">
    <property type="entry name" value="DNA_methylase_N6_adenine_CS"/>
</dbReference>
<evidence type="ECO:0000256" key="1">
    <source>
        <dbReference type="ARBA" id="ARBA00006594"/>
    </source>
</evidence>
<dbReference type="GO" id="GO:0032259">
    <property type="term" value="P:methylation"/>
    <property type="evidence" value="ECO:0007669"/>
    <property type="project" value="UniProtKB-KW"/>
</dbReference>
<dbReference type="PROSITE" id="PS00092">
    <property type="entry name" value="N6_MTASE"/>
    <property type="match status" value="1"/>
</dbReference>
<dbReference type="Gene3D" id="1.20.1260.30">
    <property type="match status" value="2"/>
</dbReference>
<dbReference type="InterPro" id="IPR029063">
    <property type="entry name" value="SAM-dependent_MTases_sf"/>
</dbReference>
<dbReference type="GO" id="GO:0003677">
    <property type="term" value="F:DNA binding"/>
    <property type="evidence" value="ECO:0007669"/>
    <property type="project" value="InterPro"/>
</dbReference>
<dbReference type="Proteomes" id="UP000297872">
    <property type="component" value="Unassembled WGS sequence"/>
</dbReference>
<evidence type="ECO:0000256" key="8">
    <source>
        <dbReference type="SAM" id="Coils"/>
    </source>
</evidence>
<comment type="similarity">
    <text evidence="1">Belongs to the N(4)/N(6)-methyltransferase family.</text>
</comment>
<dbReference type="PANTHER" id="PTHR42933:SF3">
    <property type="entry name" value="TYPE I RESTRICTION ENZYME MJAVIII METHYLASE SUBUNIT"/>
    <property type="match status" value="1"/>
</dbReference>
<dbReference type="EMBL" id="SGVY01000054">
    <property type="protein sequence ID" value="TFH76200.1"/>
    <property type="molecule type" value="Genomic_DNA"/>
</dbReference>
<feature type="domain" description="DNA methylase adenine-specific" evidence="9">
    <location>
        <begin position="114"/>
        <end position="421"/>
    </location>
</feature>
<evidence type="ECO:0000256" key="5">
    <source>
        <dbReference type="ARBA" id="ARBA00022691"/>
    </source>
</evidence>
<feature type="domain" description="N6 adenine-specific DNA methyltransferase N-terminal" evidence="10">
    <location>
        <begin position="1"/>
        <end position="100"/>
    </location>
</feature>
<keyword evidence="3" id="KW-0489">Methyltransferase</keyword>
<dbReference type="InterPro" id="IPR038333">
    <property type="entry name" value="T1MK-like_N_sf"/>
</dbReference>
<keyword evidence="12" id="KW-1185">Reference proteome</keyword>
<dbReference type="SUPFAM" id="SSF53335">
    <property type="entry name" value="S-adenosyl-L-methionine-dependent methyltransferases"/>
    <property type="match status" value="1"/>
</dbReference>
<feature type="coiled-coil region" evidence="8">
    <location>
        <begin position="824"/>
        <end position="851"/>
    </location>
</feature>
<dbReference type="Pfam" id="PF02384">
    <property type="entry name" value="N6_Mtase"/>
    <property type="match status" value="1"/>
</dbReference>
<evidence type="ECO:0000256" key="4">
    <source>
        <dbReference type="ARBA" id="ARBA00022679"/>
    </source>
</evidence>
<keyword evidence="11" id="KW-0540">Nuclease</keyword>
<gene>
    <name evidence="11" type="ORF">EXN75_14430</name>
</gene>
<keyword evidence="11" id="KW-0255">Endonuclease</keyword>
<dbReference type="InterPro" id="IPR051537">
    <property type="entry name" value="DNA_Adenine_Mtase"/>
</dbReference>
<keyword evidence="8" id="KW-0175">Coiled coil</keyword>
<reference evidence="11 12" key="1">
    <citation type="submission" date="2019-02" db="EMBL/GenBank/DDBJ databases">
        <title>Draft Genome Sequence of the Prevotella sp. BCRC 81118, Isolated from Human Feces.</title>
        <authorList>
            <person name="Huang C.-H."/>
        </authorList>
    </citation>
    <scope>NUCLEOTIDE SEQUENCE [LARGE SCALE GENOMIC DNA]</scope>
    <source>
        <strain evidence="11 12">BCRC 81118</strain>
    </source>
</reference>
<dbReference type="EC" id="2.1.1.72" evidence="2"/>
<evidence type="ECO:0000256" key="3">
    <source>
        <dbReference type="ARBA" id="ARBA00022603"/>
    </source>
</evidence>
<dbReference type="PRINTS" id="PR00507">
    <property type="entry name" value="N12N6MTFRASE"/>
</dbReference>
<evidence type="ECO:0000256" key="7">
    <source>
        <dbReference type="ARBA" id="ARBA00047942"/>
    </source>
</evidence>
<dbReference type="InterPro" id="IPR003356">
    <property type="entry name" value="DNA_methylase_A-5"/>
</dbReference>
<dbReference type="GO" id="GO:0004519">
    <property type="term" value="F:endonuclease activity"/>
    <property type="evidence" value="ECO:0007669"/>
    <property type="project" value="UniProtKB-KW"/>
</dbReference>
<evidence type="ECO:0000313" key="12">
    <source>
        <dbReference type="Proteomes" id="UP000297872"/>
    </source>
</evidence>
<organism evidence="11 12">
    <name type="scientific">Segatella hominis</name>
    <dbReference type="NCBI Taxonomy" id="2518605"/>
    <lineage>
        <taxon>Bacteria</taxon>
        <taxon>Pseudomonadati</taxon>
        <taxon>Bacteroidota</taxon>
        <taxon>Bacteroidia</taxon>
        <taxon>Bacteroidales</taxon>
        <taxon>Prevotellaceae</taxon>
        <taxon>Segatella</taxon>
    </lineage>
</organism>
<evidence type="ECO:0000259" key="9">
    <source>
        <dbReference type="Pfam" id="PF02384"/>
    </source>
</evidence>
<keyword evidence="5" id="KW-0949">S-adenosyl-L-methionine</keyword>
<name>A0A4Y8V666_9BACT</name>
<dbReference type="OrthoDB" id="9814572at2"/>
<dbReference type="Gene3D" id="3.40.50.150">
    <property type="entry name" value="Vaccinia Virus protein VP39"/>
    <property type="match status" value="1"/>
</dbReference>
<dbReference type="Pfam" id="PF12161">
    <property type="entry name" value="HsdM_N"/>
    <property type="match status" value="1"/>
</dbReference>
<dbReference type="AlphaFoldDB" id="A0A4Y8V666"/>
<proteinExistence type="inferred from homology"/>
<evidence type="ECO:0000256" key="6">
    <source>
        <dbReference type="ARBA" id="ARBA00022747"/>
    </source>
</evidence>
<keyword evidence="4" id="KW-0808">Transferase</keyword>
<comment type="catalytic activity">
    <reaction evidence="7">
        <text>a 2'-deoxyadenosine in DNA + S-adenosyl-L-methionine = an N(6)-methyl-2'-deoxyadenosine in DNA + S-adenosyl-L-homocysteine + H(+)</text>
        <dbReference type="Rhea" id="RHEA:15197"/>
        <dbReference type="Rhea" id="RHEA-COMP:12418"/>
        <dbReference type="Rhea" id="RHEA-COMP:12419"/>
        <dbReference type="ChEBI" id="CHEBI:15378"/>
        <dbReference type="ChEBI" id="CHEBI:57856"/>
        <dbReference type="ChEBI" id="CHEBI:59789"/>
        <dbReference type="ChEBI" id="CHEBI:90615"/>
        <dbReference type="ChEBI" id="CHEBI:90616"/>
        <dbReference type="EC" id="2.1.1.72"/>
    </reaction>
</comment>
<keyword evidence="11" id="KW-0378">Hydrolase</keyword>
<dbReference type="GO" id="GO:0008170">
    <property type="term" value="F:N-methyltransferase activity"/>
    <property type="evidence" value="ECO:0007669"/>
    <property type="project" value="InterPro"/>
</dbReference>
<dbReference type="GO" id="GO:0009307">
    <property type="term" value="P:DNA restriction-modification system"/>
    <property type="evidence" value="ECO:0007669"/>
    <property type="project" value="UniProtKB-KW"/>
</dbReference>
<evidence type="ECO:0000256" key="2">
    <source>
        <dbReference type="ARBA" id="ARBA00011900"/>
    </source>
</evidence>
<dbReference type="InterPro" id="IPR022749">
    <property type="entry name" value="D12N6_MeTrfase_N"/>
</dbReference>
<keyword evidence="6" id="KW-0680">Restriction system</keyword>
<accession>A0A4Y8V666</accession>
<dbReference type="CDD" id="cd02440">
    <property type="entry name" value="AdoMet_MTases"/>
    <property type="match status" value="1"/>
</dbReference>
<evidence type="ECO:0000259" key="10">
    <source>
        <dbReference type="Pfam" id="PF12161"/>
    </source>
</evidence>
<protein>
    <recommendedName>
        <fullName evidence="2">site-specific DNA-methyltransferase (adenine-specific)</fullName>
        <ecNumber evidence="2">2.1.1.72</ecNumber>
    </recommendedName>
</protein>
<dbReference type="GO" id="GO:0009007">
    <property type="term" value="F:site-specific DNA-methyltransferase (adenine-specific) activity"/>
    <property type="evidence" value="ECO:0007669"/>
    <property type="project" value="UniProtKB-EC"/>
</dbReference>
<comment type="caution">
    <text evidence="11">The sequence shown here is derived from an EMBL/GenBank/DDBJ whole genome shotgun (WGS) entry which is preliminary data.</text>
</comment>
<sequence>MDASQYKDYVLIILFIKYLSDKAGQPGFRLKVPDGCYFKDFVALKQNGKIGELINQKLEAIKEMNARQIGDLALPNFNDPNKLGSGKTMVDTLSRLIAVFENDALDFSRNRAADDDLLGDAYEYLMKNFAAESGKSKGQFYTPAEVSRVMAKVLRINELDRAEQTIYDPTCGSGSLLLRALAEASNPRVSICGQEKDSSTAALAKLNMLLHGVSNAEIKVGDTLGNPQFTQYGMLSTFDVCVANPPFSQKNWLASDMFPDQYNRWTANLLPPAKCGDYAFLLHLISSMKADVGRGACILPHGVLFRGNAEYDIRKDIIEKHYIKGIIGLPPNIFFGTGIPASIIIIDKKNKDCRKGIFVIDAKDGFTKDGAKNRLREQDIKHIVDAWDAQQTIPHYCRLVEWSEIEKNDYNLNISRYIQPIGTEIQHDIEAHLHGGLPATDVENMEIFWKACPTLKDKLFCDVNNGYYSLKPKKEEVNDVIDNDSSYKAQGEAFAKVLNGWKEDVEPKMMAINQGVHPKELIADWSESLLAETMEHSGLVDAYDTYDVLLNYWTDTMQDDCYMISNDGWTYPEVKAIKVKEVKEKKNKKDNGSDTESNKSKTKEIPCMYDEIVCDLLPVKIVLDEYFSDEKHHIDTLKAKQEEIESLIQEMTEEHEDDFNGYDKVNEIRAAYKSATCKKPIKGEKEILLTLADMPSNNKNAKLARNSFIAEHQDVFAGWEKFNKTDIKRRIGEIENFHPLLSDTLVVFKEYLDKNDELTSLKAQIKELTTTLTNKVVEKYATLTEDEIRTLVVERKWLATVIGGCMALMQSVTHRIGTEVTLLVERYENTLPELTKEVSEYESEVNGYLAEMGFTL</sequence>